<keyword evidence="6 7" id="KW-0472">Membrane</keyword>
<dbReference type="InterPro" id="IPR050833">
    <property type="entry name" value="Poly_Biosynth_Transport"/>
</dbReference>
<proteinExistence type="inferred from homology"/>
<feature type="transmembrane region" description="Helical" evidence="7">
    <location>
        <begin position="286"/>
        <end position="307"/>
    </location>
</feature>
<keyword evidence="4 7" id="KW-0812">Transmembrane</keyword>
<reference evidence="8 9" key="1">
    <citation type="submission" date="2018-04" db="EMBL/GenBank/DDBJ databases">
        <title>Genomic Encyclopedia of Archaeal and Bacterial Type Strains, Phase II (KMG-II): from individual species to whole genera.</title>
        <authorList>
            <person name="Goeker M."/>
        </authorList>
    </citation>
    <scope>NUCLEOTIDE SEQUENCE [LARGE SCALE GENOMIC DNA]</scope>
    <source>
        <strain evidence="8 9">DSM 100162</strain>
    </source>
</reference>
<organism evidence="8 9">
    <name type="scientific">Pontibacter mucosus</name>
    <dbReference type="NCBI Taxonomy" id="1649266"/>
    <lineage>
        <taxon>Bacteria</taxon>
        <taxon>Pseudomonadati</taxon>
        <taxon>Bacteroidota</taxon>
        <taxon>Cytophagia</taxon>
        <taxon>Cytophagales</taxon>
        <taxon>Hymenobacteraceae</taxon>
        <taxon>Pontibacter</taxon>
    </lineage>
</organism>
<evidence type="ECO:0000256" key="4">
    <source>
        <dbReference type="ARBA" id="ARBA00022692"/>
    </source>
</evidence>
<evidence type="ECO:0000256" key="1">
    <source>
        <dbReference type="ARBA" id="ARBA00004651"/>
    </source>
</evidence>
<comment type="subcellular location">
    <subcellularLocation>
        <location evidence="1">Cell membrane</location>
        <topology evidence="1">Multi-pass membrane protein</topology>
    </subcellularLocation>
</comment>
<keyword evidence="3" id="KW-1003">Cell membrane</keyword>
<gene>
    <name evidence="8" type="ORF">C8N40_102357</name>
</gene>
<name>A0A2T5YQ13_9BACT</name>
<feature type="transmembrane region" description="Helical" evidence="7">
    <location>
        <begin position="176"/>
        <end position="198"/>
    </location>
</feature>
<dbReference type="EMBL" id="QBKI01000002">
    <property type="protein sequence ID" value="PTX21381.1"/>
    <property type="molecule type" value="Genomic_DNA"/>
</dbReference>
<evidence type="ECO:0000256" key="3">
    <source>
        <dbReference type="ARBA" id="ARBA00022475"/>
    </source>
</evidence>
<sequence>MSKNLASKAVSGLKWGTVSTIANAVMQIGYTSAMARLLAPEAFGLVAIAGVVIRFGSYFANMGLTKAIVQKEDLEPQHIRAAFTASAGLGLLFTILTVLLAPLAADFFENPDVTPIVQVMSLAFLISGLSITSVSMLEREMRFKLVSIIEMVAYVLSYLVAGIVLAALGFGVWSLIIATLLQMALSAIGAYVAVRHSVLPQFRLEPYKPLFSYGSRMSFISFLEFLSQEFGTILIGRVLGSHKLGIYNRAYMLVNLPMYMLTRTFSKVVFPSFSKIQNDTEKLGRIYLSSITLLAAIVLPACMGIAVAAPELVRIVLGEQWGESVPVLQVLSLAISLSFITMFAGIVCDAKAILNQKIILNIVFILVIGALFYLLRAYGLVGFAFAVLIGETVRMALYQRVMHRVLELSYRQQLAIYLPGLLNGILVAVGLYFVSSLLRTADVPAGIIFAAQAVTGAVLLAVLTLLFPHPLLRAELQMILDRFGLNGSGDSPVGRMVQKYRTFILKEA</sequence>
<dbReference type="PANTHER" id="PTHR30250">
    <property type="entry name" value="PST FAMILY PREDICTED COLANIC ACID TRANSPORTER"/>
    <property type="match status" value="1"/>
</dbReference>
<dbReference type="Proteomes" id="UP000244225">
    <property type="component" value="Unassembled WGS sequence"/>
</dbReference>
<dbReference type="GO" id="GO:0005886">
    <property type="term" value="C:plasma membrane"/>
    <property type="evidence" value="ECO:0007669"/>
    <property type="project" value="UniProtKB-SubCell"/>
</dbReference>
<accession>A0A2T5YQ13</accession>
<evidence type="ECO:0000256" key="6">
    <source>
        <dbReference type="ARBA" id="ARBA00023136"/>
    </source>
</evidence>
<evidence type="ECO:0000313" key="8">
    <source>
        <dbReference type="EMBL" id="PTX21381.1"/>
    </source>
</evidence>
<feature type="transmembrane region" description="Helical" evidence="7">
    <location>
        <begin position="446"/>
        <end position="467"/>
    </location>
</feature>
<feature type="transmembrane region" description="Helical" evidence="7">
    <location>
        <begin position="327"/>
        <end position="346"/>
    </location>
</feature>
<dbReference type="RefSeq" id="WP_108210758.1">
    <property type="nucleotide sequence ID" value="NZ_QBKI01000002.1"/>
</dbReference>
<feature type="transmembrane region" description="Helical" evidence="7">
    <location>
        <begin position="414"/>
        <end position="434"/>
    </location>
</feature>
<feature type="transmembrane region" description="Helical" evidence="7">
    <location>
        <begin position="116"/>
        <end position="137"/>
    </location>
</feature>
<keyword evidence="9" id="KW-1185">Reference proteome</keyword>
<dbReference type="AlphaFoldDB" id="A0A2T5YQ13"/>
<feature type="transmembrane region" description="Helical" evidence="7">
    <location>
        <begin position="42"/>
        <end position="60"/>
    </location>
</feature>
<dbReference type="Pfam" id="PF13440">
    <property type="entry name" value="Polysacc_synt_3"/>
    <property type="match status" value="1"/>
</dbReference>
<dbReference type="PANTHER" id="PTHR30250:SF10">
    <property type="entry name" value="LIPOPOLYSACCHARIDE BIOSYNTHESIS PROTEIN WZXC"/>
    <property type="match status" value="1"/>
</dbReference>
<evidence type="ECO:0000256" key="7">
    <source>
        <dbReference type="SAM" id="Phobius"/>
    </source>
</evidence>
<dbReference type="OrthoDB" id="9770347at2"/>
<feature type="transmembrane region" description="Helical" evidence="7">
    <location>
        <begin position="358"/>
        <end position="375"/>
    </location>
</feature>
<dbReference type="CDD" id="cd13127">
    <property type="entry name" value="MATE_tuaB_like"/>
    <property type="match status" value="1"/>
</dbReference>
<feature type="transmembrane region" description="Helical" evidence="7">
    <location>
        <begin position="149"/>
        <end position="170"/>
    </location>
</feature>
<evidence type="ECO:0000313" key="9">
    <source>
        <dbReference type="Proteomes" id="UP000244225"/>
    </source>
</evidence>
<comment type="similarity">
    <text evidence="2">Belongs to the polysaccharide synthase family.</text>
</comment>
<evidence type="ECO:0000256" key="5">
    <source>
        <dbReference type="ARBA" id="ARBA00022989"/>
    </source>
</evidence>
<keyword evidence="5 7" id="KW-1133">Transmembrane helix</keyword>
<protein>
    <submittedName>
        <fullName evidence="8">O-antigen/teichoic acid export membrane protein</fullName>
    </submittedName>
</protein>
<comment type="caution">
    <text evidence="8">The sequence shown here is derived from an EMBL/GenBank/DDBJ whole genome shotgun (WGS) entry which is preliminary data.</text>
</comment>
<evidence type="ECO:0000256" key="2">
    <source>
        <dbReference type="ARBA" id="ARBA00007430"/>
    </source>
</evidence>
<feature type="transmembrane region" description="Helical" evidence="7">
    <location>
        <begin position="81"/>
        <end position="104"/>
    </location>
</feature>